<dbReference type="InterPro" id="IPR004481">
    <property type="entry name" value="K/Na/Ca-exchanger"/>
</dbReference>
<dbReference type="OrthoDB" id="2127281at2759"/>
<feature type="transmembrane region" description="Helical" evidence="8">
    <location>
        <begin position="233"/>
        <end position="253"/>
    </location>
</feature>
<proteinExistence type="inferred from homology"/>
<keyword evidence="4 8" id="KW-0812">Transmembrane</keyword>
<evidence type="ECO:0000313" key="11">
    <source>
        <dbReference type="Proteomes" id="UP000078343"/>
    </source>
</evidence>
<evidence type="ECO:0000256" key="7">
    <source>
        <dbReference type="SAM" id="MobiDB-lite"/>
    </source>
</evidence>
<evidence type="ECO:0000259" key="9">
    <source>
        <dbReference type="Pfam" id="PF01699"/>
    </source>
</evidence>
<dbReference type="Pfam" id="PF01699">
    <property type="entry name" value="Na_Ca_ex"/>
    <property type="match status" value="2"/>
</dbReference>
<evidence type="ECO:0000256" key="4">
    <source>
        <dbReference type="ARBA" id="ARBA00022692"/>
    </source>
</evidence>
<organism evidence="10 11">
    <name type="scientific">Fonsecaea erecta</name>
    <dbReference type="NCBI Taxonomy" id="1367422"/>
    <lineage>
        <taxon>Eukaryota</taxon>
        <taxon>Fungi</taxon>
        <taxon>Dikarya</taxon>
        <taxon>Ascomycota</taxon>
        <taxon>Pezizomycotina</taxon>
        <taxon>Eurotiomycetes</taxon>
        <taxon>Chaetothyriomycetidae</taxon>
        <taxon>Chaetothyriales</taxon>
        <taxon>Herpotrichiellaceae</taxon>
        <taxon>Fonsecaea</taxon>
    </lineage>
</organism>
<gene>
    <name evidence="10" type="ORF">AYL99_09879</name>
</gene>
<dbReference type="PANTHER" id="PTHR10846:SF8">
    <property type="entry name" value="INNER MEMBRANE PROTEIN YRBG"/>
    <property type="match status" value="1"/>
</dbReference>
<evidence type="ECO:0000313" key="10">
    <source>
        <dbReference type="EMBL" id="OAP55727.1"/>
    </source>
</evidence>
<feature type="transmembrane region" description="Helical" evidence="8">
    <location>
        <begin position="85"/>
        <end position="108"/>
    </location>
</feature>
<dbReference type="RefSeq" id="XP_018689094.1">
    <property type="nucleotide sequence ID" value="XM_018841385.1"/>
</dbReference>
<dbReference type="AlphaFoldDB" id="A0A178Z7J0"/>
<keyword evidence="3" id="KW-0813">Transport</keyword>
<accession>A0A178Z7J0</accession>
<keyword evidence="6 8" id="KW-0472">Membrane</keyword>
<dbReference type="GeneID" id="30014047"/>
<comment type="subcellular location">
    <subcellularLocation>
        <location evidence="1">Membrane</location>
        <topology evidence="1">Multi-pass membrane protein</topology>
    </subcellularLocation>
</comment>
<dbReference type="GO" id="GO:0008273">
    <property type="term" value="F:calcium, potassium:sodium antiporter activity"/>
    <property type="evidence" value="ECO:0007669"/>
    <property type="project" value="TreeGrafter"/>
</dbReference>
<comment type="similarity">
    <text evidence="2">Belongs to the Ca(2+):cation antiporter (CaCA) (TC 2.A.19) family. SLC24A subfamily.</text>
</comment>
<feature type="transmembrane region" description="Helical" evidence="8">
    <location>
        <begin position="147"/>
        <end position="168"/>
    </location>
</feature>
<feature type="region of interest" description="Disordered" evidence="7">
    <location>
        <begin position="178"/>
        <end position="221"/>
    </location>
</feature>
<dbReference type="GO" id="GO:0005886">
    <property type="term" value="C:plasma membrane"/>
    <property type="evidence" value="ECO:0007669"/>
    <property type="project" value="TreeGrafter"/>
</dbReference>
<dbReference type="STRING" id="1367422.A0A178Z7J0"/>
<dbReference type="InterPro" id="IPR044880">
    <property type="entry name" value="NCX_ion-bd_dom_sf"/>
</dbReference>
<dbReference type="Proteomes" id="UP000078343">
    <property type="component" value="Unassembled WGS sequence"/>
</dbReference>
<name>A0A178Z7J0_9EURO</name>
<feature type="domain" description="Sodium/calcium exchanger membrane region" evidence="9">
    <location>
        <begin position="236"/>
        <end position="299"/>
    </location>
</feature>
<evidence type="ECO:0000256" key="5">
    <source>
        <dbReference type="ARBA" id="ARBA00022989"/>
    </source>
</evidence>
<feature type="transmembrane region" description="Helical" evidence="8">
    <location>
        <begin position="120"/>
        <end position="141"/>
    </location>
</feature>
<evidence type="ECO:0000256" key="6">
    <source>
        <dbReference type="ARBA" id="ARBA00023136"/>
    </source>
</evidence>
<keyword evidence="5 8" id="KW-1133">Transmembrane helix</keyword>
<keyword evidence="3" id="KW-0050">Antiport</keyword>
<dbReference type="GO" id="GO:0005262">
    <property type="term" value="F:calcium channel activity"/>
    <property type="evidence" value="ECO:0007669"/>
    <property type="project" value="TreeGrafter"/>
</dbReference>
<keyword evidence="11" id="KW-1185">Reference proteome</keyword>
<feature type="domain" description="Sodium/calcium exchanger membrane region" evidence="9">
    <location>
        <begin position="23"/>
        <end position="163"/>
    </location>
</feature>
<dbReference type="EMBL" id="LVYI01000010">
    <property type="protein sequence ID" value="OAP55727.1"/>
    <property type="molecule type" value="Genomic_DNA"/>
</dbReference>
<dbReference type="PANTHER" id="PTHR10846">
    <property type="entry name" value="SODIUM/POTASSIUM/CALCIUM EXCHANGER"/>
    <property type="match status" value="1"/>
</dbReference>
<dbReference type="InterPro" id="IPR004837">
    <property type="entry name" value="NaCa_Exmemb"/>
</dbReference>
<evidence type="ECO:0000256" key="1">
    <source>
        <dbReference type="ARBA" id="ARBA00004141"/>
    </source>
</evidence>
<sequence>MAMATATATATGTSLSGDSTLFSLCTFLLSVYTLGVSADVFISSTVQVARRLRVSETVIALLTAGAEWEELAVVVAAVAQRQPKIALGNVLGSCVANIFGAFSLGVLAQRQPIVQYDVSAKIYSVVLLGVTTGVAVLWGFGQLAGHVYGAVLVGGFVVYLVAVGWSIYRGVLDAPEESDAESDAGGSSSAGSDGGDPEGRATAAGDGNPHEEHSEANESSALLGRTRWRPSTLLYLVKLILAFVALSISGYVLSESSHSLAARFHISETVFGATLLSLATTLPEKLVAVISGYRGHPGM</sequence>
<evidence type="ECO:0000256" key="8">
    <source>
        <dbReference type="SAM" id="Phobius"/>
    </source>
</evidence>
<dbReference type="GO" id="GO:0006874">
    <property type="term" value="P:intracellular calcium ion homeostasis"/>
    <property type="evidence" value="ECO:0007669"/>
    <property type="project" value="TreeGrafter"/>
</dbReference>
<dbReference type="Gene3D" id="1.20.1420.30">
    <property type="entry name" value="NCX, central ion-binding region"/>
    <property type="match status" value="1"/>
</dbReference>
<evidence type="ECO:0000256" key="2">
    <source>
        <dbReference type="ARBA" id="ARBA00005364"/>
    </source>
</evidence>
<protein>
    <recommendedName>
        <fullName evidence="9">Sodium/calcium exchanger membrane region domain-containing protein</fullName>
    </recommendedName>
</protein>
<reference evidence="10 11" key="1">
    <citation type="submission" date="2016-04" db="EMBL/GenBank/DDBJ databases">
        <title>Draft genome of Fonsecaea erecta CBS 125763.</title>
        <authorList>
            <person name="Weiss V.A."/>
            <person name="Vicente V.A."/>
            <person name="Raittz R.T."/>
            <person name="Moreno L.F."/>
            <person name="De Souza E.M."/>
            <person name="Pedrosa F.O."/>
            <person name="Steffens M.B."/>
            <person name="Faoro H."/>
            <person name="Tadra-Sfeir M.Z."/>
            <person name="Najafzadeh M.J."/>
            <person name="Felipe M.S."/>
            <person name="Teixeira M."/>
            <person name="Sun J."/>
            <person name="Xi L."/>
            <person name="Gomes R."/>
            <person name="De Azevedo C.M."/>
            <person name="Salgado C.G."/>
            <person name="Da Silva M.B."/>
            <person name="Nascimento M.F."/>
            <person name="Queiroz-Telles F."/>
            <person name="Attili D.S."/>
            <person name="Gorbushina A."/>
        </authorList>
    </citation>
    <scope>NUCLEOTIDE SEQUENCE [LARGE SCALE GENOMIC DNA]</scope>
    <source>
        <strain evidence="10 11">CBS 125763</strain>
    </source>
</reference>
<evidence type="ECO:0000256" key="3">
    <source>
        <dbReference type="ARBA" id="ARBA00022449"/>
    </source>
</evidence>
<feature type="transmembrane region" description="Helical" evidence="8">
    <location>
        <begin position="26"/>
        <end position="46"/>
    </location>
</feature>
<comment type="caution">
    <text evidence="10">The sequence shown here is derived from an EMBL/GenBank/DDBJ whole genome shotgun (WGS) entry which is preliminary data.</text>
</comment>